<name>A0A846MTZ1_9PROT</name>
<dbReference type="SUPFAM" id="SSF47384">
    <property type="entry name" value="Homodimeric domain of signal transducing histidine kinase"/>
    <property type="match status" value="1"/>
</dbReference>
<keyword evidence="4" id="KW-1003">Cell membrane</keyword>
<keyword evidence="10 18" id="KW-0418">Kinase</keyword>
<accession>A0A846MTZ1</accession>
<dbReference type="Pfam" id="PF00512">
    <property type="entry name" value="HisKA"/>
    <property type="match status" value="1"/>
</dbReference>
<dbReference type="EMBL" id="JAASRM010000001">
    <property type="protein sequence ID" value="NIK86823.1"/>
    <property type="molecule type" value="Genomic_DNA"/>
</dbReference>
<dbReference type="SMART" id="SM00387">
    <property type="entry name" value="HATPase_c"/>
    <property type="match status" value="1"/>
</dbReference>
<proteinExistence type="predicted"/>
<keyword evidence="9" id="KW-0547">Nucleotide-binding</keyword>
<evidence type="ECO:0000256" key="2">
    <source>
        <dbReference type="ARBA" id="ARBA00004429"/>
    </source>
</evidence>
<dbReference type="InterPro" id="IPR004358">
    <property type="entry name" value="Sig_transdc_His_kin-like_C"/>
</dbReference>
<dbReference type="InterPro" id="IPR050980">
    <property type="entry name" value="2C_sensor_his_kinase"/>
</dbReference>
<gene>
    <name evidence="18" type="ORF">FHS83_000141</name>
</gene>
<dbReference type="SMART" id="SM00388">
    <property type="entry name" value="HisKA"/>
    <property type="match status" value="1"/>
</dbReference>
<dbReference type="InterPro" id="IPR003594">
    <property type="entry name" value="HATPase_dom"/>
</dbReference>
<dbReference type="AlphaFoldDB" id="A0A846MTZ1"/>
<dbReference type="PANTHER" id="PTHR44936">
    <property type="entry name" value="SENSOR PROTEIN CREC"/>
    <property type="match status" value="1"/>
</dbReference>
<evidence type="ECO:0000313" key="19">
    <source>
        <dbReference type="Proteomes" id="UP000570514"/>
    </source>
</evidence>
<organism evidence="18 19">
    <name type="scientific">Rhizomicrobium palustre</name>
    <dbReference type="NCBI Taxonomy" id="189966"/>
    <lineage>
        <taxon>Bacteria</taxon>
        <taxon>Pseudomonadati</taxon>
        <taxon>Pseudomonadota</taxon>
        <taxon>Alphaproteobacteria</taxon>
        <taxon>Micropepsales</taxon>
        <taxon>Micropepsaceae</taxon>
        <taxon>Rhizomicrobium</taxon>
    </lineage>
</organism>
<feature type="transmembrane region" description="Helical" evidence="15">
    <location>
        <begin position="180"/>
        <end position="201"/>
    </location>
</feature>
<evidence type="ECO:0000256" key="13">
    <source>
        <dbReference type="ARBA" id="ARBA00023012"/>
    </source>
</evidence>
<evidence type="ECO:0000256" key="15">
    <source>
        <dbReference type="SAM" id="Phobius"/>
    </source>
</evidence>
<sequence>MKNIGEQFRRRHDTLAARIFLLIALGMVTAVIISLLAADHARRQDFARITLERVVASTEDIISRFQRAPVETQMMLAEGRIIGAHASPAGARPTATDQALTALLAKRLGASFHPTAGQAPVEACWDKEQNASGAVAAGLNGALRPQCWIVTFTDPNGVRRALAIDLPSLTLPRSAALSPIFLLIIVAAGAVLALLAARLAAAPIAHLSRAAQSFSLSSDPEPLPEHGPEEVRAALSTFNLMQSRIREGFRERTQLLAAISHDLQTPLTRLRLRLEQVEDEALRERLISDLAATQKLVREGLDLARSTESEEDPSTVYLDPLLQSVAEDASEFGDRVTFADGCGASVRVKPNALLRCLGNLIDNAVKYGGDAELRCFREEGQFVITVRDHGPGVPPDALETLFKPFVRGETSRSRTTGGTGIGLTIARAQARTFGGTVTLENHLQGGLVARVTIPA</sequence>
<evidence type="ECO:0000256" key="7">
    <source>
        <dbReference type="ARBA" id="ARBA00022679"/>
    </source>
</evidence>
<evidence type="ECO:0000313" key="18">
    <source>
        <dbReference type="EMBL" id="NIK86823.1"/>
    </source>
</evidence>
<reference evidence="18 19" key="1">
    <citation type="submission" date="2020-03" db="EMBL/GenBank/DDBJ databases">
        <title>Genomic Encyclopedia of Type Strains, Phase IV (KMG-IV): sequencing the most valuable type-strain genomes for metagenomic binning, comparative biology and taxonomic classification.</title>
        <authorList>
            <person name="Goeker M."/>
        </authorList>
    </citation>
    <scope>NUCLEOTIDE SEQUENCE [LARGE SCALE GENOMIC DNA]</scope>
    <source>
        <strain evidence="18 19">DSM 19867</strain>
    </source>
</reference>
<keyword evidence="19" id="KW-1185">Reference proteome</keyword>
<dbReference type="GO" id="GO:0000155">
    <property type="term" value="F:phosphorelay sensor kinase activity"/>
    <property type="evidence" value="ECO:0007669"/>
    <property type="project" value="InterPro"/>
</dbReference>
<dbReference type="PROSITE" id="PS50885">
    <property type="entry name" value="HAMP"/>
    <property type="match status" value="1"/>
</dbReference>
<dbReference type="Gene3D" id="1.10.287.130">
    <property type="match status" value="1"/>
</dbReference>
<evidence type="ECO:0000259" key="16">
    <source>
        <dbReference type="PROSITE" id="PS50109"/>
    </source>
</evidence>
<keyword evidence="11" id="KW-0067">ATP-binding</keyword>
<comment type="subcellular location">
    <subcellularLocation>
        <location evidence="2">Cell inner membrane</location>
        <topology evidence="2">Multi-pass membrane protein</topology>
    </subcellularLocation>
</comment>
<evidence type="ECO:0000256" key="9">
    <source>
        <dbReference type="ARBA" id="ARBA00022741"/>
    </source>
</evidence>
<keyword evidence="12 15" id="KW-1133">Transmembrane helix</keyword>
<evidence type="ECO:0000259" key="17">
    <source>
        <dbReference type="PROSITE" id="PS50885"/>
    </source>
</evidence>
<evidence type="ECO:0000256" key="14">
    <source>
        <dbReference type="ARBA" id="ARBA00023136"/>
    </source>
</evidence>
<evidence type="ECO:0000256" key="8">
    <source>
        <dbReference type="ARBA" id="ARBA00022692"/>
    </source>
</evidence>
<dbReference type="GO" id="GO:0005524">
    <property type="term" value="F:ATP binding"/>
    <property type="evidence" value="ECO:0007669"/>
    <property type="project" value="UniProtKB-KW"/>
</dbReference>
<dbReference type="SUPFAM" id="SSF55874">
    <property type="entry name" value="ATPase domain of HSP90 chaperone/DNA topoisomerase II/histidine kinase"/>
    <property type="match status" value="1"/>
</dbReference>
<dbReference type="Gene3D" id="3.30.565.10">
    <property type="entry name" value="Histidine kinase-like ATPase, C-terminal domain"/>
    <property type="match status" value="1"/>
</dbReference>
<evidence type="ECO:0000256" key="11">
    <source>
        <dbReference type="ARBA" id="ARBA00022840"/>
    </source>
</evidence>
<evidence type="ECO:0000256" key="5">
    <source>
        <dbReference type="ARBA" id="ARBA00022519"/>
    </source>
</evidence>
<keyword evidence="6" id="KW-0597">Phosphoprotein</keyword>
<comment type="caution">
    <text evidence="18">The sequence shown here is derived from an EMBL/GenBank/DDBJ whole genome shotgun (WGS) entry which is preliminary data.</text>
</comment>
<keyword evidence="7" id="KW-0808">Transferase</keyword>
<dbReference type="PANTHER" id="PTHR44936:SF5">
    <property type="entry name" value="SENSOR HISTIDINE KINASE ENVZ"/>
    <property type="match status" value="1"/>
</dbReference>
<feature type="domain" description="HAMP" evidence="17">
    <location>
        <begin position="198"/>
        <end position="250"/>
    </location>
</feature>
<dbReference type="EC" id="2.7.13.3" evidence="3"/>
<evidence type="ECO:0000256" key="1">
    <source>
        <dbReference type="ARBA" id="ARBA00000085"/>
    </source>
</evidence>
<dbReference type="GO" id="GO:0005886">
    <property type="term" value="C:plasma membrane"/>
    <property type="evidence" value="ECO:0007669"/>
    <property type="project" value="UniProtKB-SubCell"/>
</dbReference>
<keyword evidence="14 15" id="KW-0472">Membrane</keyword>
<dbReference type="SMART" id="SM00304">
    <property type="entry name" value="HAMP"/>
    <property type="match status" value="1"/>
</dbReference>
<dbReference type="InterPro" id="IPR005467">
    <property type="entry name" value="His_kinase_dom"/>
</dbReference>
<dbReference type="InterPro" id="IPR003660">
    <property type="entry name" value="HAMP_dom"/>
</dbReference>
<keyword evidence="13" id="KW-0902">Two-component regulatory system</keyword>
<dbReference type="Pfam" id="PF02518">
    <property type="entry name" value="HATPase_c"/>
    <property type="match status" value="1"/>
</dbReference>
<evidence type="ECO:0000256" key="6">
    <source>
        <dbReference type="ARBA" id="ARBA00022553"/>
    </source>
</evidence>
<keyword evidence="8 15" id="KW-0812">Transmembrane</keyword>
<protein>
    <recommendedName>
        <fullName evidence="3">histidine kinase</fullName>
        <ecNumber evidence="3">2.7.13.3</ecNumber>
    </recommendedName>
</protein>
<feature type="transmembrane region" description="Helical" evidence="15">
    <location>
        <begin position="15"/>
        <end position="38"/>
    </location>
</feature>
<dbReference type="Proteomes" id="UP000570514">
    <property type="component" value="Unassembled WGS sequence"/>
</dbReference>
<dbReference type="RefSeq" id="WP_167079875.1">
    <property type="nucleotide sequence ID" value="NZ_BAAADC010000001.1"/>
</dbReference>
<evidence type="ECO:0000256" key="4">
    <source>
        <dbReference type="ARBA" id="ARBA00022475"/>
    </source>
</evidence>
<evidence type="ECO:0000256" key="3">
    <source>
        <dbReference type="ARBA" id="ARBA00012438"/>
    </source>
</evidence>
<comment type="catalytic activity">
    <reaction evidence="1">
        <text>ATP + protein L-histidine = ADP + protein N-phospho-L-histidine.</text>
        <dbReference type="EC" id="2.7.13.3"/>
    </reaction>
</comment>
<feature type="domain" description="Histidine kinase" evidence="16">
    <location>
        <begin position="258"/>
        <end position="455"/>
    </location>
</feature>
<dbReference type="InterPro" id="IPR036097">
    <property type="entry name" value="HisK_dim/P_sf"/>
</dbReference>
<dbReference type="PRINTS" id="PR00344">
    <property type="entry name" value="BCTRLSENSOR"/>
</dbReference>
<evidence type="ECO:0000256" key="12">
    <source>
        <dbReference type="ARBA" id="ARBA00022989"/>
    </source>
</evidence>
<evidence type="ECO:0000256" key="10">
    <source>
        <dbReference type="ARBA" id="ARBA00022777"/>
    </source>
</evidence>
<dbReference type="InterPro" id="IPR036890">
    <property type="entry name" value="HATPase_C_sf"/>
</dbReference>
<dbReference type="CDD" id="cd00082">
    <property type="entry name" value="HisKA"/>
    <property type="match status" value="1"/>
</dbReference>
<keyword evidence="5" id="KW-0997">Cell inner membrane</keyword>
<dbReference type="InterPro" id="IPR003661">
    <property type="entry name" value="HisK_dim/P_dom"/>
</dbReference>
<dbReference type="PROSITE" id="PS50109">
    <property type="entry name" value="HIS_KIN"/>
    <property type="match status" value="1"/>
</dbReference>